<dbReference type="EMBL" id="RMVG01000022">
    <property type="protein sequence ID" value="RPD94566.1"/>
    <property type="molecule type" value="Genomic_DNA"/>
</dbReference>
<keyword evidence="2" id="KW-1185">Reference proteome</keyword>
<sequence length="60" mass="6168">MAGVSTLGIGSGLKLSDILDKLTSAEKQVLAPVSKQQSAATGLRGSDVKNHVMNIIDCLS</sequence>
<proteinExistence type="predicted"/>
<dbReference type="Proteomes" id="UP000281332">
    <property type="component" value="Unassembled WGS sequence"/>
</dbReference>
<accession>A0A3N4NN40</accession>
<dbReference type="OrthoDB" id="5980200at2"/>
<reference evidence="1 2" key="1">
    <citation type="submission" date="2018-11" db="EMBL/GenBank/DDBJ databases">
        <title>Whole genome sequencing of Pantoea sp. RIT388.</title>
        <authorList>
            <person name="Gan H.M."/>
            <person name="Hudson A.O."/>
        </authorList>
    </citation>
    <scope>NUCLEOTIDE SEQUENCE [LARGE SCALE GENOMIC DNA]</scope>
    <source>
        <strain evidence="1 2">RIT388</strain>
    </source>
</reference>
<protein>
    <submittedName>
        <fullName evidence="1">Uncharacterized protein</fullName>
    </submittedName>
</protein>
<evidence type="ECO:0000313" key="2">
    <source>
        <dbReference type="Proteomes" id="UP000281332"/>
    </source>
</evidence>
<evidence type="ECO:0000313" key="1">
    <source>
        <dbReference type="EMBL" id="RPD94566.1"/>
    </source>
</evidence>
<name>A0A3N4NN40_9GAMM</name>
<gene>
    <name evidence="1" type="ORF">BBB56_20740</name>
</gene>
<dbReference type="RefSeq" id="WP_123802796.1">
    <property type="nucleotide sequence ID" value="NZ_RMVG01000022.1"/>
</dbReference>
<comment type="caution">
    <text evidence="1">The sequence shown here is derived from an EMBL/GenBank/DDBJ whole genome shotgun (WGS) entry which is preliminary data.</text>
</comment>
<organism evidence="1 2">
    <name type="scientific">Candidatus Pantoea deserta</name>
    <dbReference type="NCBI Taxonomy" id="1869313"/>
    <lineage>
        <taxon>Bacteria</taxon>
        <taxon>Pseudomonadati</taxon>
        <taxon>Pseudomonadota</taxon>
        <taxon>Gammaproteobacteria</taxon>
        <taxon>Enterobacterales</taxon>
        <taxon>Erwiniaceae</taxon>
        <taxon>Pantoea</taxon>
    </lineage>
</organism>
<dbReference type="AlphaFoldDB" id="A0A3N4NN40"/>